<evidence type="ECO:0000256" key="11">
    <source>
        <dbReference type="NCBIfam" id="TIGR01357"/>
    </source>
</evidence>
<evidence type="ECO:0000256" key="10">
    <source>
        <dbReference type="ARBA" id="ARBA00023285"/>
    </source>
</evidence>
<protein>
    <recommendedName>
        <fullName evidence="11">3-dehydroquinate synthase</fullName>
        <ecNumber evidence="11">4.2.3.4</ecNumber>
    </recommendedName>
</protein>
<comment type="cofactor">
    <cofactor evidence="3">
        <name>Zn(2+)</name>
        <dbReference type="ChEBI" id="CHEBI:29105"/>
    </cofactor>
</comment>
<keyword evidence="7" id="KW-0862">Zinc</keyword>
<evidence type="ECO:0000259" key="13">
    <source>
        <dbReference type="Pfam" id="PF24621"/>
    </source>
</evidence>
<evidence type="ECO:0000256" key="2">
    <source>
        <dbReference type="ARBA" id="ARBA00001941"/>
    </source>
</evidence>
<dbReference type="PIRSF" id="PIRSF001455">
    <property type="entry name" value="DHQ_synth"/>
    <property type="match status" value="1"/>
</dbReference>
<dbReference type="GO" id="GO:0005737">
    <property type="term" value="C:cytoplasm"/>
    <property type="evidence" value="ECO:0007669"/>
    <property type="project" value="InterPro"/>
</dbReference>
<comment type="function">
    <text evidence="4">Catalyzes the conversion of 3-deoxy-D-arabino-heptulosonate 7-phosphate (DAHP) to dehydroquinate (DHQ).</text>
</comment>
<dbReference type="InterPro" id="IPR050071">
    <property type="entry name" value="Dehydroquinate_synthase"/>
</dbReference>
<dbReference type="EMBL" id="QRAO01000007">
    <property type="protein sequence ID" value="RDK83487.1"/>
    <property type="molecule type" value="Genomic_DNA"/>
</dbReference>
<evidence type="ECO:0000256" key="3">
    <source>
        <dbReference type="ARBA" id="ARBA00001947"/>
    </source>
</evidence>
<dbReference type="GO" id="GO:0009073">
    <property type="term" value="P:aromatic amino acid family biosynthetic process"/>
    <property type="evidence" value="ECO:0007669"/>
    <property type="project" value="InterPro"/>
</dbReference>
<feature type="domain" description="3-dehydroquinate synthase C-terminal" evidence="13">
    <location>
        <begin position="176"/>
        <end position="319"/>
    </location>
</feature>
<dbReference type="EC" id="4.2.3.4" evidence="11"/>
<dbReference type="Pfam" id="PF01761">
    <property type="entry name" value="DHQ_synthase"/>
    <property type="match status" value="1"/>
</dbReference>
<evidence type="ECO:0000256" key="7">
    <source>
        <dbReference type="ARBA" id="ARBA00022833"/>
    </source>
</evidence>
<dbReference type="InterPro" id="IPR030960">
    <property type="entry name" value="DHQS/DOIS_N"/>
</dbReference>
<dbReference type="GO" id="GO:0046872">
    <property type="term" value="F:metal ion binding"/>
    <property type="evidence" value="ECO:0007669"/>
    <property type="project" value="UniProtKB-KW"/>
</dbReference>
<comment type="caution">
    <text evidence="14">The sequence shown here is derived from an EMBL/GenBank/DDBJ whole genome shotgun (WGS) entry which is preliminary data.</text>
</comment>
<dbReference type="PANTHER" id="PTHR43622">
    <property type="entry name" value="3-DEHYDROQUINATE SYNTHASE"/>
    <property type="match status" value="1"/>
</dbReference>
<sequence>MHTIEKERGSVYCGAAIWDRLIEILEEKKFSKIVILVDENTKKHCLPLLKKNHLSKFTFKTICIPAGEAHKTIATCTKVWQQLSDLGADRNSLLINLGGGVVTDLGGFVASTFKRGIEFINIPTSLLAMVDASVGGKNGVDLGHLKNQIGVIKNPLAVFVFIEFLKTLPKSERRSGYAEMLKHGLIASEEYWESLKDFDTTNTETTEAFIWESIKIKNEVVTKDPTEKGLRKTLNYGHTLGHAIESYFLENPEKATLLHGEAIAVGMVLANYISAEKEGFPQQKLLATTTTFLSIYNRVAFNQTDVEEIIKLLKFDKKNTNGNINFVLLEDFGKYVIDKVVDNTVIHQAFAFYKNFKI</sequence>
<evidence type="ECO:0000259" key="12">
    <source>
        <dbReference type="Pfam" id="PF01761"/>
    </source>
</evidence>
<evidence type="ECO:0000256" key="5">
    <source>
        <dbReference type="ARBA" id="ARBA00022723"/>
    </source>
</evidence>
<accession>A0A370Q542</accession>
<comment type="cofactor">
    <cofactor evidence="1">
        <name>NAD(+)</name>
        <dbReference type="ChEBI" id="CHEBI:57540"/>
    </cofactor>
</comment>
<keyword evidence="9" id="KW-0456">Lyase</keyword>
<reference evidence="14 15" key="1">
    <citation type="submission" date="2018-07" db="EMBL/GenBank/DDBJ databases">
        <title>Genomic Encyclopedia of Type Strains, Phase IV (KMG-IV): sequencing the most valuable type-strain genomes for metagenomic binning, comparative biology and taxonomic classification.</title>
        <authorList>
            <person name="Goeker M."/>
        </authorList>
    </citation>
    <scope>NUCLEOTIDE SEQUENCE [LARGE SCALE GENOMIC DNA]</scope>
    <source>
        <strain evidence="14 15">DSM 101478</strain>
    </source>
</reference>
<comment type="cofactor">
    <cofactor evidence="2">
        <name>Co(2+)</name>
        <dbReference type="ChEBI" id="CHEBI:48828"/>
    </cofactor>
</comment>
<dbReference type="PANTHER" id="PTHR43622:SF1">
    <property type="entry name" value="3-DEHYDROQUINATE SYNTHASE"/>
    <property type="match status" value="1"/>
</dbReference>
<dbReference type="InterPro" id="IPR016037">
    <property type="entry name" value="DHQ_synth_AroB"/>
</dbReference>
<keyword evidence="10" id="KW-0170">Cobalt</keyword>
<evidence type="ECO:0000256" key="9">
    <source>
        <dbReference type="ARBA" id="ARBA00023239"/>
    </source>
</evidence>
<dbReference type="OrthoDB" id="9806583at2"/>
<evidence type="ECO:0000256" key="6">
    <source>
        <dbReference type="ARBA" id="ARBA00022741"/>
    </source>
</evidence>
<dbReference type="FunFam" id="3.40.50.1970:FF:000007">
    <property type="entry name" value="Pentafunctional AROM polypeptide"/>
    <property type="match status" value="1"/>
</dbReference>
<organism evidence="14 15">
    <name type="scientific">Marinirhabdus gelatinilytica</name>
    <dbReference type="NCBI Taxonomy" id="1703343"/>
    <lineage>
        <taxon>Bacteria</taxon>
        <taxon>Pseudomonadati</taxon>
        <taxon>Bacteroidota</taxon>
        <taxon>Flavobacteriia</taxon>
        <taxon>Flavobacteriales</taxon>
        <taxon>Flavobacteriaceae</taxon>
    </lineage>
</organism>
<dbReference type="InterPro" id="IPR056179">
    <property type="entry name" value="DHQS_C"/>
</dbReference>
<dbReference type="CDD" id="cd08195">
    <property type="entry name" value="DHQS"/>
    <property type="match status" value="1"/>
</dbReference>
<name>A0A370Q542_9FLAO</name>
<evidence type="ECO:0000313" key="15">
    <source>
        <dbReference type="Proteomes" id="UP000255317"/>
    </source>
</evidence>
<evidence type="ECO:0000256" key="4">
    <source>
        <dbReference type="ARBA" id="ARBA00003485"/>
    </source>
</evidence>
<dbReference type="NCBIfam" id="TIGR01357">
    <property type="entry name" value="aroB"/>
    <property type="match status" value="1"/>
</dbReference>
<feature type="domain" description="3-dehydroquinate synthase N-terminal" evidence="12">
    <location>
        <begin position="62"/>
        <end position="173"/>
    </location>
</feature>
<dbReference type="SUPFAM" id="SSF56796">
    <property type="entry name" value="Dehydroquinate synthase-like"/>
    <property type="match status" value="1"/>
</dbReference>
<dbReference type="AlphaFoldDB" id="A0A370Q542"/>
<dbReference type="GO" id="GO:0009423">
    <property type="term" value="P:chorismate biosynthetic process"/>
    <property type="evidence" value="ECO:0007669"/>
    <property type="project" value="UniProtKB-UniRule"/>
</dbReference>
<evidence type="ECO:0000256" key="1">
    <source>
        <dbReference type="ARBA" id="ARBA00001911"/>
    </source>
</evidence>
<dbReference type="Pfam" id="PF24621">
    <property type="entry name" value="DHQS_C"/>
    <property type="match status" value="1"/>
</dbReference>
<dbReference type="RefSeq" id="WP_115124617.1">
    <property type="nucleotide sequence ID" value="NZ_QRAO01000007.1"/>
</dbReference>
<evidence type="ECO:0000256" key="8">
    <source>
        <dbReference type="ARBA" id="ARBA00023027"/>
    </source>
</evidence>
<keyword evidence="6" id="KW-0547">Nucleotide-binding</keyword>
<dbReference type="Proteomes" id="UP000255317">
    <property type="component" value="Unassembled WGS sequence"/>
</dbReference>
<keyword evidence="15" id="KW-1185">Reference proteome</keyword>
<dbReference type="Gene3D" id="1.20.1090.10">
    <property type="entry name" value="Dehydroquinate synthase-like - alpha domain"/>
    <property type="match status" value="1"/>
</dbReference>
<dbReference type="Gene3D" id="3.40.50.1970">
    <property type="match status" value="1"/>
</dbReference>
<dbReference type="GO" id="GO:0003856">
    <property type="term" value="F:3-dehydroquinate synthase activity"/>
    <property type="evidence" value="ECO:0007669"/>
    <property type="project" value="UniProtKB-UniRule"/>
</dbReference>
<gene>
    <name evidence="14" type="ORF">C8D94_10724</name>
</gene>
<dbReference type="GO" id="GO:0000166">
    <property type="term" value="F:nucleotide binding"/>
    <property type="evidence" value="ECO:0007669"/>
    <property type="project" value="UniProtKB-KW"/>
</dbReference>
<dbReference type="InterPro" id="IPR030963">
    <property type="entry name" value="DHQ_synth_fam"/>
</dbReference>
<keyword evidence="8" id="KW-0520">NAD</keyword>
<keyword evidence="5" id="KW-0479">Metal-binding</keyword>
<proteinExistence type="predicted"/>
<evidence type="ECO:0000313" key="14">
    <source>
        <dbReference type="EMBL" id="RDK83487.1"/>
    </source>
</evidence>